<keyword evidence="3" id="KW-0520">NAD</keyword>
<comment type="similarity">
    <text evidence="1 4">Belongs to the D-isomer specific 2-hydroxyacid dehydrogenase family.</text>
</comment>
<sequence length="315" mass="35946">MKIVSSILPSEKIQSKIKSDYPKVNFEFYKGMKNAEESFYDAEVFLTYGEDLTPDHIEKAKNLKWIMVMSAGMEKMPFDACREKGILVTNVRGVHKIPMAEYTMGMMLHHAKQVSSMLANEQEEIWERIPKAELCDQTILILGVGAIGGEIARLAKAFRMHTLGVNSSGNQVDHIDEIYSLAHLNQILTRADYVVSVLPSTNETKGLLTEEHFKWMKDTAVFINIGRGDLISEEVLLTSMEKKHIAHAFLDVFSQEPLPKGHPFWKMENVTVTPHVSSITKKYLPRSFEIFNHNLHTYINKGNKFINKINLERGY</sequence>
<dbReference type="CDD" id="cd05300">
    <property type="entry name" value="2-Hacid_dh_1"/>
    <property type="match status" value="1"/>
</dbReference>
<gene>
    <name evidence="7" type="ORF">SM124_22940</name>
</gene>
<dbReference type="PANTHER" id="PTHR43333:SF1">
    <property type="entry name" value="D-ISOMER SPECIFIC 2-HYDROXYACID DEHYDROGENASE NAD-BINDING DOMAIN-CONTAINING PROTEIN"/>
    <property type="match status" value="1"/>
</dbReference>
<feature type="domain" description="D-isomer specific 2-hydroxyacid dehydrogenase NAD-binding" evidence="6">
    <location>
        <begin position="104"/>
        <end position="277"/>
    </location>
</feature>
<organism evidence="7 8">
    <name type="scientific">Robertmurraya mangrovi</name>
    <dbReference type="NCBI Taxonomy" id="3098077"/>
    <lineage>
        <taxon>Bacteria</taxon>
        <taxon>Bacillati</taxon>
        <taxon>Bacillota</taxon>
        <taxon>Bacilli</taxon>
        <taxon>Bacillales</taxon>
        <taxon>Bacillaceae</taxon>
        <taxon>Robertmurraya</taxon>
    </lineage>
</organism>
<accession>A0ABU5J588</accession>
<evidence type="ECO:0000259" key="6">
    <source>
        <dbReference type="Pfam" id="PF02826"/>
    </source>
</evidence>
<reference evidence="7 8" key="1">
    <citation type="submission" date="2023-11" db="EMBL/GenBank/DDBJ databases">
        <title>Bacillus jintuensis, isolated from a mudflat on the Beibu Gulf coast.</title>
        <authorList>
            <person name="Li M."/>
        </authorList>
    </citation>
    <scope>NUCLEOTIDE SEQUENCE [LARGE SCALE GENOMIC DNA]</scope>
    <source>
        <strain evidence="7 8">31A1R</strain>
    </source>
</reference>
<evidence type="ECO:0000256" key="4">
    <source>
        <dbReference type="RuleBase" id="RU003719"/>
    </source>
</evidence>
<dbReference type="InterPro" id="IPR036291">
    <property type="entry name" value="NAD(P)-bd_dom_sf"/>
</dbReference>
<name>A0ABU5J588_9BACI</name>
<feature type="domain" description="D-isomer specific 2-hydroxyacid dehydrogenase catalytic" evidence="5">
    <location>
        <begin position="19"/>
        <end position="302"/>
    </location>
</feature>
<dbReference type="InterPro" id="IPR006140">
    <property type="entry name" value="D-isomer_DH_NAD-bd"/>
</dbReference>
<dbReference type="SUPFAM" id="SSF52283">
    <property type="entry name" value="Formate/glycerate dehydrogenase catalytic domain-like"/>
    <property type="match status" value="1"/>
</dbReference>
<dbReference type="PANTHER" id="PTHR43333">
    <property type="entry name" value="2-HACID_DH_C DOMAIN-CONTAINING PROTEIN"/>
    <property type="match status" value="1"/>
</dbReference>
<dbReference type="Gene3D" id="3.40.50.720">
    <property type="entry name" value="NAD(P)-binding Rossmann-like Domain"/>
    <property type="match status" value="2"/>
</dbReference>
<dbReference type="SUPFAM" id="SSF51735">
    <property type="entry name" value="NAD(P)-binding Rossmann-fold domains"/>
    <property type="match status" value="1"/>
</dbReference>
<dbReference type="EMBL" id="JAXOFX010000028">
    <property type="protein sequence ID" value="MDZ5474536.1"/>
    <property type="molecule type" value="Genomic_DNA"/>
</dbReference>
<dbReference type="RefSeq" id="WP_322448819.1">
    <property type="nucleotide sequence ID" value="NZ_JAXOFX010000028.1"/>
</dbReference>
<protein>
    <submittedName>
        <fullName evidence="7">D-2-hydroxyacid dehydrogenase</fullName>
    </submittedName>
</protein>
<keyword evidence="2 4" id="KW-0560">Oxidoreductase</keyword>
<evidence type="ECO:0000259" key="5">
    <source>
        <dbReference type="Pfam" id="PF00389"/>
    </source>
</evidence>
<evidence type="ECO:0000256" key="2">
    <source>
        <dbReference type="ARBA" id="ARBA00023002"/>
    </source>
</evidence>
<comment type="caution">
    <text evidence="7">The sequence shown here is derived from an EMBL/GenBank/DDBJ whole genome shotgun (WGS) entry which is preliminary data.</text>
</comment>
<dbReference type="Proteomes" id="UP001290455">
    <property type="component" value="Unassembled WGS sequence"/>
</dbReference>
<evidence type="ECO:0000313" key="7">
    <source>
        <dbReference type="EMBL" id="MDZ5474536.1"/>
    </source>
</evidence>
<evidence type="ECO:0000313" key="8">
    <source>
        <dbReference type="Proteomes" id="UP001290455"/>
    </source>
</evidence>
<dbReference type="Pfam" id="PF02826">
    <property type="entry name" value="2-Hacid_dh_C"/>
    <property type="match status" value="1"/>
</dbReference>
<dbReference type="InterPro" id="IPR006139">
    <property type="entry name" value="D-isomer_2_OHA_DH_cat_dom"/>
</dbReference>
<evidence type="ECO:0000256" key="3">
    <source>
        <dbReference type="ARBA" id="ARBA00023027"/>
    </source>
</evidence>
<proteinExistence type="inferred from homology"/>
<dbReference type="Pfam" id="PF00389">
    <property type="entry name" value="2-Hacid_dh"/>
    <property type="match status" value="1"/>
</dbReference>
<keyword evidence="8" id="KW-1185">Reference proteome</keyword>
<evidence type="ECO:0000256" key="1">
    <source>
        <dbReference type="ARBA" id="ARBA00005854"/>
    </source>
</evidence>